<dbReference type="GO" id="GO:0033617">
    <property type="term" value="P:mitochondrial respiratory chain complex IV assembly"/>
    <property type="evidence" value="ECO:0007669"/>
    <property type="project" value="UniProtKB-UniRule"/>
</dbReference>
<accession>A0A165I5C1</accession>
<keyword evidence="9" id="KW-0999">Mitochondrion inner membrane</keyword>
<dbReference type="InterPro" id="IPR041752">
    <property type="entry name" value="Coa3"/>
</dbReference>
<comment type="subcellular location">
    <subcellularLocation>
        <location evidence="2">Mitochondrion membrane</location>
        <topology evidence="2">Single-pass membrane protein</topology>
    </subcellularLocation>
</comment>
<evidence type="ECO:0000256" key="3">
    <source>
        <dbReference type="ARBA" id="ARBA00007035"/>
    </source>
</evidence>
<protein>
    <recommendedName>
        <fullName evidence="9">Cytochrome c oxidase assembly factor 3</fullName>
    </recommendedName>
</protein>
<evidence type="ECO:0000313" key="12">
    <source>
        <dbReference type="Proteomes" id="UP000076842"/>
    </source>
</evidence>
<reference evidence="11 12" key="1">
    <citation type="journal article" date="2016" name="Mol. Biol. Evol.">
        <title>Comparative Genomics of Early-Diverging Mushroom-Forming Fungi Provides Insights into the Origins of Lignocellulose Decay Capabilities.</title>
        <authorList>
            <person name="Nagy L.G."/>
            <person name="Riley R."/>
            <person name="Tritt A."/>
            <person name="Adam C."/>
            <person name="Daum C."/>
            <person name="Floudas D."/>
            <person name="Sun H."/>
            <person name="Yadav J.S."/>
            <person name="Pangilinan J."/>
            <person name="Larsson K.H."/>
            <person name="Matsuura K."/>
            <person name="Barry K."/>
            <person name="Labutti K."/>
            <person name="Kuo R."/>
            <person name="Ohm R.A."/>
            <person name="Bhattacharya S.S."/>
            <person name="Shirouzu T."/>
            <person name="Yoshinaga Y."/>
            <person name="Martin F.M."/>
            <person name="Grigoriev I.V."/>
            <person name="Hibbett D.S."/>
        </authorList>
    </citation>
    <scope>NUCLEOTIDE SEQUENCE [LARGE SCALE GENOMIC DNA]</scope>
    <source>
        <strain evidence="11 12">HHB12733</strain>
    </source>
</reference>
<dbReference type="EMBL" id="KV423933">
    <property type="protein sequence ID" value="KZT60151.1"/>
    <property type="molecule type" value="Genomic_DNA"/>
</dbReference>
<proteinExistence type="inferred from homology"/>
<sequence>MNVVPGAGDGVRPAMDSYRPKGYGMSAALRRARAPFRTRNALVGAVIATFAVSVYLYSIRAVKQEDFSDIDILAPSVEERAALKSIEDEQKEKKTLKEVGSAAVTKALAGGGVKATTRDSPVVNDQRSGILHPSTPDSAAPAIAQTAATPMNEGSSRGFGSRILPLALHPAQGTVVWDAPSVDKVGTLWDRRTVPGEKRKV</sequence>
<organism evidence="11 12">
    <name type="scientific">Calocera cornea HHB12733</name>
    <dbReference type="NCBI Taxonomy" id="1353952"/>
    <lineage>
        <taxon>Eukaryota</taxon>
        <taxon>Fungi</taxon>
        <taxon>Dikarya</taxon>
        <taxon>Basidiomycota</taxon>
        <taxon>Agaricomycotina</taxon>
        <taxon>Dacrymycetes</taxon>
        <taxon>Dacrymycetales</taxon>
        <taxon>Dacrymycetaceae</taxon>
        <taxon>Calocera</taxon>
    </lineage>
</organism>
<feature type="domain" description="Cytochrome c oxidase assembly factor 3 mitochondrial coiled-coil" evidence="10">
    <location>
        <begin position="28"/>
        <end position="72"/>
    </location>
</feature>
<gene>
    <name evidence="11" type="ORF">CALCODRAFT_480875</name>
</gene>
<comment type="function">
    <text evidence="1 9">Required for assembly of cytochrome c oxidase (complex IV).</text>
</comment>
<evidence type="ECO:0000259" key="10">
    <source>
        <dbReference type="Pfam" id="PF09813"/>
    </source>
</evidence>
<evidence type="ECO:0000256" key="9">
    <source>
        <dbReference type="RuleBase" id="RU367056"/>
    </source>
</evidence>
<evidence type="ECO:0000256" key="2">
    <source>
        <dbReference type="ARBA" id="ARBA00004304"/>
    </source>
</evidence>
<evidence type="ECO:0000256" key="4">
    <source>
        <dbReference type="ARBA" id="ARBA00011351"/>
    </source>
</evidence>
<evidence type="ECO:0000256" key="6">
    <source>
        <dbReference type="ARBA" id="ARBA00022989"/>
    </source>
</evidence>
<dbReference type="PANTHER" id="PTHR15642">
    <property type="entry name" value="CYTOCHROME C OXIDASE ASSEMBLY FACTOR 3, MITOCHONDRIAL"/>
    <property type="match status" value="1"/>
</dbReference>
<name>A0A165I5C1_9BASI</name>
<dbReference type="OrthoDB" id="10018333at2759"/>
<evidence type="ECO:0000313" key="11">
    <source>
        <dbReference type="EMBL" id="KZT60151.1"/>
    </source>
</evidence>
<keyword evidence="6 9" id="KW-1133">Transmembrane helix</keyword>
<dbReference type="Pfam" id="PF09813">
    <property type="entry name" value="Coa3_cc"/>
    <property type="match status" value="1"/>
</dbReference>
<dbReference type="InParanoid" id="A0A165I5C1"/>
<feature type="transmembrane region" description="Helical" evidence="9">
    <location>
        <begin position="40"/>
        <end position="58"/>
    </location>
</feature>
<dbReference type="InterPro" id="IPR018628">
    <property type="entry name" value="Coa3_CC"/>
</dbReference>
<evidence type="ECO:0000256" key="5">
    <source>
        <dbReference type="ARBA" id="ARBA00022692"/>
    </source>
</evidence>
<keyword evidence="8 9" id="KW-0472">Membrane</keyword>
<dbReference type="STRING" id="1353952.A0A165I5C1"/>
<keyword evidence="12" id="KW-1185">Reference proteome</keyword>
<dbReference type="PANTHER" id="PTHR15642:SF3">
    <property type="entry name" value="CYTOCHROME C OXIDASE ASSEMBLY FACTOR 3 HOMOLOG, MITOCHONDRIAL"/>
    <property type="match status" value="1"/>
</dbReference>
<evidence type="ECO:0000256" key="8">
    <source>
        <dbReference type="ARBA" id="ARBA00023136"/>
    </source>
</evidence>
<comment type="subunit">
    <text evidence="4 9">Component of 250-400 kDa complexes called cytochrome oxidase assembly intermediates or COA complexes.</text>
</comment>
<keyword evidence="7 9" id="KW-0496">Mitochondrion</keyword>
<evidence type="ECO:0000256" key="1">
    <source>
        <dbReference type="ARBA" id="ARBA00003064"/>
    </source>
</evidence>
<evidence type="ECO:0000256" key="7">
    <source>
        <dbReference type="ARBA" id="ARBA00023128"/>
    </source>
</evidence>
<dbReference type="AlphaFoldDB" id="A0A165I5C1"/>
<comment type="similarity">
    <text evidence="3 9">Belongs to the COA3 family.</text>
</comment>
<dbReference type="GO" id="GO:0005743">
    <property type="term" value="C:mitochondrial inner membrane"/>
    <property type="evidence" value="ECO:0007669"/>
    <property type="project" value="UniProtKB-UniRule"/>
</dbReference>
<keyword evidence="5 9" id="KW-0812">Transmembrane</keyword>
<dbReference type="Proteomes" id="UP000076842">
    <property type="component" value="Unassembled WGS sequence"/>
</dbReference>